<keyword evidence="7 9" id="KW-0326">Glycosidase</keyword>
<feature type="domain" description="GH10" evidence="11">
    <location>
        <begin position="63"/>
        <end position="376"/>
    </location>
</feature>
<keyword evidence="8 9" id="KW-0624">Polysaccharide degradation</keyword>
<proteinExistence type="inferred from homology"/>
<dbReference type="EC" id="3.2.1.8" evidence="9"/>
<feature type="signal peptide" evidence="10">
    <location>
        <begin position="1"/>
        <end position="30"/>
    </location>
</feature>
<evidence type="ECO:0000256" key="9">
    <source>
        <dbReference type="RuleBase" id="RU361174"/>
    </source>
</evidence>
<dbReference type="PANTHER" id="PTHR31490">
    <property type="entry name" value="GLYCOSYL HYDROLASE"/>
    <property type="match status" value="1"/>
</dbReference>
<dbReference type="SMART" id="SM00633">
    <property type="entry name" value="Glyco_10"/>
    <property type="match status" value="1"/>
</dbReference>
<keyword evidence="3" id="KW-0858">Xylan degradation</keyword>
<keyword evidence="4 10" id="KW-0732">Signal</keyword>
<sequence length="391" mass="42924">MNQVPNGIGRRSFLAVAAAAAAIGPGCARADPPPGMTTRPGLGTVAASKNILFGACSRGLLPEDGPPRIEHDASFSALFKHECRMLTTDFEVKMPNIRPRPDTWNFKPADLLMDYATANNMAFRGHCLLWSSVLPKWFASEVDASNAESFIIDHIHKVAGRYAGRVISWDVANEAITDGDEAADDGLRKGPLLSLMGPRYLDIAFKATHEADPKALLCLNQDAVEYDVDSQDYRREKTLGQLRRLLDAKVPIHALGIQSHLEPGWLKFTPEVLNQFLDDVAALGLKIFITELDVVDRRLPADIPARDQAAAEAMREYLAVVLPHPAVAMVNTWGLSDRYNWIEDSGMRRKDGRRSRAQLFDDDLAPKPVHQVLLDGLNAAPARGSPLALLP</sequence>
<evidence type="ECO:0000256" key="8">
    <source>
        <dbReference type="ARBA" id="ARBA00023326"/>
    </source>
</evidence>
<reference evidence="13" key="1">
    <citation type="submission" date="2023-08" db="EMBL/GenBank/DDBJ databases">
        <title>Rhodospirillaceae gen. nov., a novel taxon isolated from the Yangtze River Yuezi River estuary sludge.</title>
        <authorList>
            <person name="Ruan L."/>
        </authorList>
    </citation>
    <scope>NUCLEOTIDE SEQUENCE [LARGE SCALE GENOMIC DNA]</scope>
    <source>
        <strain evidence="13">R-7</strain>
    </source>
</reference>
<evidence type="ECO:0000256" key="3">
    <source>
        <dbReference type="ARBA" id="ARBA00022651"/>
    </source>
</evidence>
<evidence type="ECO:0000256" key="4">
    <source>
        <dbReference type="ARBA" id="ARBA00022729"/>
    </source>
</evidence>
<organism evidence="12 13">
    <name type="scientific">Dongia sedimenti</name>
    <dbReference type="NCBI Taxonomy" id="3064282"/>
    <lineage>
        <taxon>Bacteria</taxon>
        <taxon>Pseudomonadati</taxon>
        <taxon>Pseudomonadota</taxon>
        <taxon>Alphaproteobacteria</taxon>
        <taxon>Rhodospirillales</taxon>
        <taxon>Dongiaceae</taxon>
        <taxon>Dongia</taxon>
    </lineage>
</organism>
<comment type="similarity">
    <text evidence="2 9">Belongs to the glycosyl hydrolase 10 (cellulase F) family.</text>
</comment>
<keyword evidence="13" id="KW-1185">Reference proteome</keyword>
<dbReference type="Gene3D" id="3.20.20.80">
    <property type="entry name" value="Glycosidases"/>
    <property type="match status" value="1"/>
</dbReference>
<comment type="catalytic activity">
    <reaction evidence="1 9">
        <text>Endohydrolysis of (1-&gt;4)-beta-D-xylosidic linkages in xylans.</text>
        <dbReference type="EC" id="3.2.1.8"/>
    </reaction>
</comment>
<accession>A0ABU0YU65</accession>
<gene>
    <name evidence="12" type="ORF">Q8A70_21080</name>
</gene>
<dbReference type="SUPFAM" id="SSF51445">
    <property type="entry name" value="(Trans)glycosidases"/>
    <property type="match status" value="1"/>
</dbReference>
<dbReference type="InterPro" id="IPR001000">
    <property type="entry name" value="GH10_dom"/>
</dbReference>
<evidence type="ECO:0000313" key="13">
    <source>
        <dbReference type="Proteomes" id="UP001230156"/>
    </source>
</evidence>
<evidence type="ECO:0000256" key="10">
    <source>
        <dbReference type="SAM" id="SignalP"/>
    </source>
</evidence>
<protein>
    <recommendedName>
        <fullName evidence="9">Beta-xylanase</fullName>
        <ecNumber evidence="9">3.2.1.8</ecNumber>
    </recommendedName>
</protein>
<dbReference type="EMBL" id="JAUYVI010000006">
    <property type="protein sequence ID" value="MDQ7250198.1"/>
    <property type="molecule type" value="Genomic_DNA"/>
</dbReference>
<evidence type="ECO:0000256" key="2">
    <source>
        <dbReference type="ARBA" id="ARBA00007495"/>
    </source>
</evidence>
<comment type="caution">
    <text evidence="12">The sequence shown here is derived from an EMBL/GenBank/DDBJ whole genome shotgun (WGS) entry which is preliminary data.</text>
</comment>
<evidence type="ECO:0000256" key="7">
    <source>
        <dbReference type="ARBA" id="ARBA00023295"/>
    </source>
</evidence>
<name>A0ABU0YU65_9PROT</name>
<keyword evidence="5 9" id="KW-0378">Hydrolase</keyword>
<dbReference type="RefSeq" id="WP_379959140.1">
    <property type="nucleotide sequence ID" value="NZ_JAUYVI010000006.1"/>
</dbReference>
<dbReference type="PROSITE" id="PS51760">
    <property type="entry name" value="GH10_2"/>
    <property type="match status" value="1"/>
</dbReference>
<dbReference type="InterPro" id="IPR006311">
    <property type="entry name" value="TAT_signal"/>
</dbReference>
<dbReference type="PANTHER" id="PTHR31490:SF88">
    <property type="entry name" value="BETA-XYLANASE"/>
    <property type="match status" value="1"/>
</dbReference>
<dbReference type="Proteomes" id="UP001230156">
    <property type="component" value="Unassembled WGS sequence"/>
</dbReference>
<dbReference type="Pfam" id="PF00331">
    <property type="entry name" value="Glyco_hydro_10"/>
    <property type="match status" value="1"/>
</dbReference>
<dbReference type="PROSITE" id="PS51318">
    <property type="entry name" value="TAT"/>
    <property type="match status" value="1"/>
</dbReference>
<dbReference type="InterPro" id="IPR044846">
    <property type="entry name" value="GH10"/>
</dbReference>
<evidence type="ECO:0000256" key="1">
    <source>
        <dbReference type="ARBA" id="ARBA00000681"/>
    </source>
</evidence>
<keyword evidence="6 9" id="KW-0119">Carbohydrate metabolism</keyword>
<evidence type="ECO:0000256" key="5">
    <source>
        <dbReference type="ARBA" id="ARBA00022801"/>
    </source>
</evidence>
<dbReference type="PRINTS" id="PR00134">
    <property type="entry name" value="GLHYDRLASE10"/>
</dbReference>
<evidence type="ECO:0000259" key="11">
    <source>
        <dbReference type="PROSITE" id="PS51760"/>
    </source>
</evidence>
<feature type="chain" id="PRO_5045763181" description="Beta-xylanase" evidence="10">
    <location>
        <begin position="31"/>
        <end position="391"/>
    </location>
</feature>
<dbReference type="InterPro" id="IPR017853">
    <property type="entry name" value="GH"/>
</dbReference>
<evidence type="ECO:0000256" key="6">
    <source>
        <dbReference type="ARBA" id="ARBA00023277"/>
    </source>
</evidence>
<evidence type="ECO:0000313" key="12">
    <source>
        <dbReference type="EMBL" id="MDQ7250198.1"/>
    </source>
</evidence>